<dbReference type="Gene3D" id="3.40.50.720">
    <property type="entry name" value="NAD(P)-binding Rossmann-like Domain"/>
    <property type="match status" value="1"/>
</dbReference>
<organism evidence="4 5">
    <name type="scientific">Fusarium kuroshium</name>
    <dbReference type="NCBI Taxonomy" id="2010991"/>
    <lineage>
        <taxon>Eukaryota</taxon>
        <taxon>Fungi</taxon>
        <taxon>Dikarya</taxon>
        <taxon>Ascomycota</taxon>
        <taxon>Pezizomycotina</taxon>
        <taxon>Sordariomycetes</taxon>
        <taxon>Hypocreomycetidae</taxon>
        <taxon>Hypocreales</taxon>
        <taxon>Nectriaceae</taxon>
        <taxon>Fusarium</taxon>
        <taxon>Fusarium solani species complex</taxon>
    </lineage>
</organism>
<dbReference type="EMBL" id="NKUJ01000110">
    <property type="protein sequence ID" value="RMJ13359.1"/>
    <property type="molecule type" value="Genomic_DNA"/>
</dbReference>
<evidence type="ECO:0000256" key="2">
    <source>
        <dbReference type="ARBA" id="ARBA00023002"/>
    </source>
</evidence>
<comment type="caution">
    <text evidence="4">The sequence shown here is derived from an EMBL/GenBank/DDBJ whole genome shotgun (WGS) entry which is preliminary data.</text>
</comment>
<dbReference type="InterPro" id="IPR008030">
    <property type="entry name" value="NmrA-like"/>
</dbReference>
<proteinExistence type="predicted"/>
<dbReference type="Proteomes" id="UP000277212">
    <property type="component" value="Unassembled WGS sequence"/>
</dbReference>
<dbReference type="AlphaFoldDB" id="A0A3M2S761"/>
<keyword evidence="1" id="KW-0521">NADP</keyword>
<dbReference type="InterPro" id="IPR051609">
    <property type="entry name" value="NmrA/Isoflavone_reductase-like"/>
</dbReference>
<dbReference type="Pfam" id="PF05368">
    <property type="entry name" value="NmrA"/>
    <property type="match status" value="1"/>
</dbReference>
<name>A0A3M2S761_9HYPO</name>
<dbReference type="PANTHER" id="PTHR47706:SF5">
    <property type="entry name" value="ISOFLAVONE REDUCTASE"/>
    <property type="match status" value="1"/>
</dbReference>
<evidence type="ECO:0000313" key="4">
    <source>
        <dbReference type="EMBL" id="RMJ13359.1"/>
    </source>
</evidence>
<dbReference type="PANTHER" id="PTHR47706">
    <property type="entry name" value="NMRA-LIKE FAMILY PROTEIN"/>
    <property type="match status" value="1"/>
</dbReference>
<protein>
    <recommendedName>
        <fullName evidence="3">NmrA-like domain-containing protein</fullName>
    </recommendedName>
</protein>
<dbReference type="InterPro" id="IPR036291">
    <property type="entry name" value="NAD(P)-bd_dom_sf"/>
</dbReference>
<accession>A0A3M2S761</accession>
<gene>
    <name evidence="4" type="ORF">CDV36_006956</name>
</gene>
<evidence type="ECO:0000259" key="3">
    <source>
        <dbReference type="Pfam" id="PF05368"/>
    </source>
</evidence>
<evidence type="ECO:0000256" key="1">
    <source>
        <dbReference type="ARBA" id="ARBA00022857"/>
    </source>
</evidence>
<sequence>MMRIAIAGGSGLGYLLAKELSEAANAYNVVVLSRFDRSEYYASLDVQVMQVNYDDFSSLAYALHGVNLVISIVSGNEQLNLINAAAQSGVQYFVPREFEGSIEKRPGDPDPLDPSSTSSQARQLLRRWARSSAMKWTVFSCGIFMERFLPQGLGSLTIGYGANLADPGSYLLDMNNYTAEYVEKNSQGRSVRVCMTSVYDVARFVVAAIDLGPVNWPRELTMRGDRVTLRDVVGQCGRQLNAAFQLSQWQIADLPQLVTMSYEQGDYARVAFYQQLQATVEGRYDFGQTSLNDMVDASPSVDVQPMKFREWLAVYFPGSA</sequence>
<dbReference type="GO" id="GO:0016491">
    <property type="term" value="F:oxidoreductase activity"/>
    <property type="evidence" value="ECO:0007669"/>
    <property type="project" value="UniProtKB-KW"/>
</dbReference>
<keyword evidence="2" id="KW-0560">Oxidoreductase</keyword>
<dbReference type="SUPFAM" id="SSF51735">
    <property type="entry name" value="NAD(P)-binding Rossmann-fold domains"/>
    <property type="match status" value="1"/>
</dbReference>
<keyword evidence="5" id="KW-1185">Reference proteome</keyword>
<dbReference type="OrthoDB" id="419598at2759"/>
<reference evidence="4 5" key="1">
    <citation type="submission" date="2017-06" db="EMBL/GenBank/DDBJ databases">
        <title>Comparative genomic analysis of Ambrosia Fusariam Clade fungi.</title>
        <authorList>
            <person name="Stajich J.E."/>
            <person name="Carrillo J."/>
            <person name="Kijimoto T."/>
            <person name="Eskalen A."/>
            <person name="O'Donnell K."/>
            <person name="Kasson M."/>
        </authorList>
    </citation>
    <scope>NUCLEOTIDE SEQUENCE [LARGE SCALE GENOMIC DNA]</scope>
    <source>
        <strain evidence="4">UCR3666</strain>
    </source>
</reference>
<feature type="domain" description="NmrA-like" evidence="3">
    <location>
        <begin position="3"/>
        <end position="273"/>
    </location>
</feature>
<evidence type="ECO:0000313" key="5">
    <source>
        <dbReference type="Proteomes" id="UP000277212"/>
    </source>
</evidence>